<keyword evidence="2" id="KW-1185">Reference proteome</keyword>
<evidence type="ECO:0000313" key="2">
    <source>
        <dbReference type="Proteomes" id="UP000334990"/>
    </source>
</evidence>
<comment type="caution">
    <text evidence="1">The sequence shown here is derived from an EMBL/GenBank/DDBJ whole genome shotgun (WGS) entry which is preliminary data.</text>
</comment>
<accession>A0A5M3VQB7</accession>
<organism evidence="1 2">
    <name type="scientific">Acrocarpospora corrugata</name>
    <dbReference type="NCBI Taxonomy" id="35763"/>
    <lineage>
        <taxon>Bacteria</taxon>
        <taxon>Bacillati</taxon>
        <taxon>Actinomycetota</taxon>
        <taxon>Actinomycetes</taxon>
        <taxon>Streptosporangiales</taxon>
        <taxon>Streptosporangiaceae</taxon>
        <taxon>Acrocarpospora</taxon>
    </lineage>
</organism>
<dbReference type="EMBL" id="BLAD01000036">
    <property type="protein sequence ID" value="GER98408.1"/>
    <property type="molecule type" value="Genomic_DNA"/>
</dbReference>
<proteinExistence type="predicted"/>
<dbReference type="AlphaFoldDB" id="A0A5M3VQB7"/>
<gene>
    <name evidence="1" type="ORF">Acor_04700</name>
</gene>
<name>A0A5M3VQB7_9ACTN</name>
<dbReference type="Proteomes" id="UP000334990">
    <property type="component" value="Unassembled WGS sequence"/>
</dbReference>
<dbReference type="RefSeq" id="WP_155334846.1">
    <property type="nucleotide sequence ID" value="NZ_BAAABN010000078.1"/>
</dbReference>
<sequence>MLELGAAGLVVYQLSRDEAGIPRCWVEPVRPWPGPGGEYGWAADPEPARNAILDMLAATGGGPALLVVTHAGGATDQALAWLREARPDAAAGTAPGADLTALLRRAMAEDPLTLSYDLVVLTRAPGSGRLEFAGHPLFPIGSRRGDTVGVPFHCEFSDPAGVAFAVVAWEGKTPDLLSLHAAALPPGAHELTAELRAPGRVRLTGLSGLAPDRRDWSDLIASVPGHWRPHASPSHLICAIETCGEAYTVGDRLDRAEQMVKEAAGRLPGRLRVSLLTYGAHAYEFKAKQEPVRVLEWAADPARSLDALTRLRLDLTVRPGYPDGAQVEDMLAEVLDGLGREHGGDHTALLIVGGRPPHPPYARSHILPCPDEHDWEELALRFESRPGATLGVICDRPADQAGPEWFRLGRAALADLSSVDIPAFGTALGLAARDQRINFPLM</sequence>
<reference evidence="1 2" key="1">
    <citation type="submission" date="2019-10" db="EMBL/GenBank/DDBJ databases">
        <title>Whole genome shotgun sequence of Acrocarpospora corrugata NBRC 13972.</title>
        <authorList>
            <person name="Ichikawa N."/>
            <person name="Kimura A."/>
            <person name="Kitahashi Y."/>
            <person name="Komaki H."/>
            <person name="Oguchi A."/>
        </authorList>
    </citation>
    <scope>NUCLEOTIDE SEQUENCE [LARGE SCALE GENOMIC DNA]</scope>
    <source>
        <strain evidence="1 2">NBRC 13972</strain>
    </source>
</reference>
<dbReference type="OrthoDB" id="3502217at2"/>
<protein>
    <submittedName>
        <fullName evidence="1">Uncharacterized protein</fullName>
    </submittedName>
</protein>
<evidence type="ECO:0000313" key="1">
    <source>
        <dbReference type="EMBL" id="GER98408.1"/>
    </source>
</evidence>